<dbReference type="EMBL" id="JASBNA010000011">
    <property type="protein sequence ID" value="KAK7688218.1"/>
    <property type="molecule type" value="Genomic_DNA"/>
</dbReference>
<comment type="caution">
    <text evidence="3">The sequence shown here is derived from an EMBL/GenBank/DDBJ whole genome shotgun (WGS) entry which is preliminary data.</text>
</comment>
<dbReference type="PANTHER" id="PTHR33365:SF4">
    <property type="entry name" value="CYCLOCHLOROTINE BIOSYNTHESIS PROTEIN O"/>
    <property type="match status" value="1"/>
</dbReference>
<reference evidence="3 4" key="1">
    <citation type="submission" date="2022-09" db="EMBL/GenBank/DDBJ databases">
        <authorList>
            <person name="Palmer J.M."/>
        </authorList>
    </citation>
    <scope>NUCLEOTIDE SEQUENCE [LARGE SCALE GENOMIC DNA]</scope>
    <source>
        <strain evidence="3 4">DSM 7382</strain>
    </source>
</reference>
<dbReference type="InterPro" id="IPR021765">
    <property type="entry name" value="UstYa-like"/>
</dbReference>
<dbReference type="GO" id="GO:0043386">
    <property type="term" value="P:mycotoxin biosynthetic process"/>
    <property type="evidence" value="ECO:0007669"/>
    <property type="project" value="InterPro"/>
</dbReference>
<evidence type="ECO:0000313" key="3">
    <source>
        <dbReference type="EMBL" id="KAK7688218.1"/>
    </source>
</evidence>
<evidence type="ECO:0000256" key="1">
    <source>
        <dbReference type="ARBA" id="ARBA00004685"/>
    </source>
</evidence>
<protein>
    <submittedName>
        <fullName evidence="3">Uncharacterized protein</fullName>
    </submittedName>
</protein>
<organism evidence="3 4">
    <name type="scientific">Cerrena zonata</name>
    <dbReference type="NCBI Taxonomy" id="2478898"/>
    <lineage>
        <taxon>Eukaryota</taxon>
        <taxon>Fungi</taxon>
        <taxon>Dikarya</taxon>
        <taxon>Basidiomycota</taxon>
        <taxon>Agaricomycotina</taxon>
        <taxon>Agaricomycetes</taxon>
        <taxon>Polyporales</taxon>
        <taxon>Cerrenaceae</taxon>
        <taxon>Cerrena</taxon>
    </lineage>
</organism>
<evidence type="ECO:0000313" key="4">
    <source>
        <dbReference type="Proteomes" id="UP001385951"/>
    </source>
</evidence>
<proteinExistence type="inferred from homology"/>
<comment type="similarity">
    <text evidence="2">Belongs to the ustYa family.</text>
</comment>
<name>A0AAW0GDY5_9APHY</name>
<evidence type="ECO:0000256" key="2">
    <source>
        <dbReference type="ARBA" id="ARBA00035112"/>
    </source>
</evidence>
<gene>
    <name evidence="3" type="ORF">QCA50_008588</name>
</gene>
<accession>A0AAW0GDY5</accession>
<dbReference type="AlphaFoldDB" id="A0AAW0GDY5"/>
<sequence>MFHQLRCLNIVREVIVDFYADESPDAKVNKPTLVRHCMSYLRQTVLCRADMKMETVRAPKGHQMTVSDVTHTCRDWTMVYEAAERDHQLYRMYLSSVANS</sequence>
<dbReference type="PANTHER" id="PTHR33365">
    <property type="entry name" value="YALI0B05434P"/>
    <property type="match status" value="1"/>
</dbReference>
<dbReference type="Pfam" id="PF11807">
    <property type="entry name" value="UstYa"/>
    <property type="match status" value="1"/>
</dbReference>
<keyword evidence="4" id="KW-1185">Reference proteome</keyword>
<dbReference type="Proteomes" id="UP001385951">
    <property type="component" value="Unassembled WGS sequence"/>
</dbReference>
<comment type="pathway">
    <text evidence="1">Mycotoxin biosynthesis.</text>
</comment>